<name>A0A0D3JXX1_EMIH1</name>
<evidence type="ECO:0000256" key="1">
    <source>
        <dbReference type="ARBA" id="ARBA00005006"/>
    </source>
</evidence>
<evidence type="ECO:0000256" key="12">
    <source>
        <dbReference type="SAM" id="MobiDB-lite"/>
    </source>
</evidence>
<evidence type="ECO:0000256" key="7">
    <source>
        <dbReference type="ARBA" id="ARBA00022840"/>
    </source>
</evidence>
<evidence type="ECO:0000256" key="4">
    <source>
        <dbReference type="ARBA" id="ARBA00022598"/>
    </source>
</evidence>
<evidence type="ECO:0000313" key="13">
    <source>
        <dbReference type="EnsemblProtists" id="EOD28356"/>
    </source>
</evidence>
<comment type="pathway">
    <text evidence="1 10">Sulfur metabolism; glutathione biosynthesis; glutathione from L-cysteine and L-glutamate: step 1/2.</text>
</comment>
<dbReference type="GO" id="GO:0006750">
    <property type="term" value="P:glutathione biosynthetic process"/>
    <property type="evidence" value="ECO:0007669"/>
    <property type="project" value="UniProtKB-UniRule"/>
</dbReference>
<evidence type="ECO:0000256" key="11">
    <source>
        <dbReference type="SAM" id="Coils"/>
    </source>
</evidence>
<evidence type="ECO:0000256" key="10">
    <source>
        <dbReference type="RuleBase" id="RU367135"/>
    </source>
</evidence>
<reference evidence="13" key="2">
    <citation type="submission" date="2024-10" db="UniProtKB">
        <authorList>
            <consortium name="EnsemblProtists"/>
        </authorList>
    </citation>
    <scope>IDENTIFICATION</scope>
</reference>
<dbReference type="Pfam" id="PF03074">
    <property type="entry name" value="GCS"/>
    <property type="match status" value="1"/>
</dbReference>
<protein>
    <recommendedName>
        <fullName evidence="3 10">Glutamate--cysteine ligase</fullName>
        <ecNumber evidence="3 10">6.3.2.2</ecNumber>
    </recommendedName>
    <alternativeName>
        <fullName evidence="9 10">Gamma-ECS</fullName>
    </alternativeName>
    <alternativeName>
        <fullName evidence="8 10">Gamma-glutamylcysteine synthetase</fullName>
    </alternativeName>
</protein>
<comment type="similarity">
    <text evidence="2 10">Belongs to the glutamate--cysteine ligase type 3 family.</text>
</comment>
<organism evidence="13 14">
    <name type="scientific">Emiliania huxleyi (strain CCMP1516)</name>
    <dbReference type="NCBI Taxonomy" id="280463"/>
    <lineage>
        <taxon>Eukaryota</taxon>
        <taxon>Haptista</taxon>
        <taxon>Haptophyta</taxon>
        <taxon>Prymnesiophyceae</taxon>
        <taxon>Isochrysidales</taxon>
        <taxon>Noelaerhabdaceae</taxon>
        <taxon>Emiliania</taxon>
    </lineage>
</organism>
<evidence type="ECO:0000313" key="14">
    <source>
        <dbReference type="Proteomes" id="UP000013827"/>
    </source>
</evidence>
<feature type="region of interest" description="Disordered" evidence="12">
    <location>
        <begin position="217"/>
        <end position="246"/>
    </location>
</feature>
<evidence type="ECO:0000256" key="8">
    <source>
        <dbReference type="ARBA" id="ARBA00030585"/>
    </source>
</evidence>
<keyword evidence="5 10" id="KW-0317">Glutathione biosynthesis</keyword>
<comment type="catalytic activity">
    <reaction evidence="10">
        <text>L-cysteine + L-glutamate + ATP = gamma-L-glutamyl-L-cysteine + ADP + phosphate + H(+)</text>
        <dbReference type="Rhea" id="RHEA:13285"/>
        <dbReference type="ChEBI" id="CHEBI:15378"/>
        <dbReference type="ChEBI" id="CHEBI:29985"/>
        <dbReference type="ChEBI" id="CHEBI:30616"/>
        <dbReference type="ChEBI" id="CHEBI:35235"/>
        <dbReference type="ChEBI" id="CHEBI:43474"/>
        <dbReference type="ChEBI" id="CHEBI:58173"/>
        <dbReference type="ChEBI" id="CHEBI:456216"/>
        <dbReference type="EC" id="6.3.2.2"/>
    </reaction>
</comment>
<dbReference type="KEGG" id="ehx:EMIHUDRAFT_449954"/>
<dbReference type="GO" id="GO:0004357">
    <property type="term" value="F:glutamate-cysteine ligase activity"/>
    <property type="evidence" value="ECO:0007669"/>
    <property type="project" value="UniProtKB-UniRule"/>
</dbReference>
<dbReference type="Gene3D" id="3.30.590.50">
    <property type="match status" value="2"/>
</dbReference>
<dbReference type="PaxDb" id="2903-EOD28356"/>
<evidence type="ECO:0000256" key="9">
    <source>
        <dbReference type="ARBA" id="ARBA00032122"/>
    </source>
</evidence>
<feature type="coiled-coil region" evidence="11">
    <location>
        <begin position="669"/>
        <end position="703"/>
    </location>
</feature>
<keyword evidence="7 10" id="KW-0067">ATP-binding</keyword>
<reference evidence="14" key="1">
    <citation type="journal article" date="2013" name="Nature">
        <title>Pan genome of the phytoplankton Emiliania underpins its global distribution.</title>
        <authorList>
            <person name="Read B.A."/>
            <person name="Kegel J."/>
            <person name="Klute M.J."/>
            <person name="Kuo A."/>
            <person name="Lefebvre S.C."/>
            <person name="Maumus F."/>
            <person name="Mayer C."/>
            <person name="Miller J."/>
            <person name="Monier A."/>
            <person name="Salamov A."/>
            <person name="Young J."/>
            <person name="Aguilar M."/>
            <person name="Claverie J.M."/>
            <person name="Frickenhaus S."/>
            <person name="Gonzalez K."/>
            <person name="Herman E.K."/>
            <person name="Lin Y.C."/>
            <person name="Napier J."/>
            <person name="Ogata H."/>
            <person name="Sarno A.F."/>
            <person name="Shmutz J."/>
            <person name="Schroeder D."/>
            <person name="de Vargas C."/>
            <person name="Verret F."/>
            <person name="von Dassow P."/>
            <person name="Valentin K."/>
            <person name="Van de Peer Y."/>
            <person name="Wheeler G."/>
            <person name="Dacks J.B."/>
            <person name="Delwiche C.F."/>
            <person name="Dyhrman S.T."/>
            <person name="Glockner G."/>
            <person name="John U."/>
            <person name="Richards T."/>
            <person name="Worden A.Z."/>
            <person name="Zhang X."/>
            <person name="Grigoriev I.V."/>
            <person name="Allen A.E."/>
            <person name="Bidle K."/>
            <person name="Borodovsky M."/>
            <person name="Bowler C."/>
            <person name="Brownlee C."/>
            <person name="Cock J.M."/>
            <person name="Elias M."/>
            <person name="Gladyshev V.N."/>
            <person name="Groth M."/>
            <person name="Guda C."/>
            <person name="Hadaegh A."/>
            <person name="Iglesias-Rodriguez M.D."/>
            <person name="Jenkins J."/>
            <person name="Jones B.M."/>
            <person name="Lawson T."/>
            <person name="Leese F."/>
            <person name="Lindquist E."/>
            <person name="Lobanov A."/>
            <person name="Lomsadze A."/>
            <person name="Malik S.B."/>
            <person name="Marsh M.E."/>
            <person name="Mackinder L."/>
            <person name="Mock T."/>
            <person name="Mueller-Roeber B."/>
            <person name="Pagarete A."/>
            <person name="Parker M."/>
            <person name="Probert I."/>
            <person name="Quesneville H."/>
            <person name="Raines C."/>
            <person name="Rensing S.A."/>
            <person name="Riano-Pachon D.M."/>
            <person name="Richier S."/>
            <person name="Rokitta S."/>
            <person name="Shiraiwa Y."/>
            <person name="Soanes D.M."/>
            <person name="van der Giezen M."/>
            <person name="Wahlund T.M."/>
            <person name="Williams B."/>
            <person name="Wilson W."/>
            <person name="Wolfe G."/>
            <person name="Wurch L.L."/>
        </authorList>
    </citation>
    <scope>NUCLEOTIDE SEQUENCE</scope>
</reference>
<dbReference type="Proteomes" id="UP000013827">
    <property type="component" value="Unassembled WGS sequence"/>
</dbReference>
<evidence type="ECO:0000256" key="2">
    <source>
        <dbReference type="ARBA" id="ARBA00008100"/>
    </source>
</evidence>
<keyword evidence="6 10" id="KW-0547">Nucleotide-binding</keyword>
<dbReference type="HOGENOM" id="CLU_010467_0_0_1"/>
<proteinExistence type="inferred from homology"/>
<dbReference type="UniPathway" id="UPA00142">
    <property type="reaction ID" value="UER00209"/>
</dbReference>
<keyword evidence="14" id="KW-1185">Reference proteome</keyword>
<keyword evidence="11" id="KW-0175">Coiled coil</keyword>
<accession>A0A0D3JXX1</accession>
<dbReference type="InterPro" id="IPR004308">
    <property type="entry name" value="GCS"/>
</dbReference>
<dbReference type="GO" id="GO:0005524">
    <property type="term" value="F:ATP binding"/>
    <property type="evidence" value="ECO:0007669"/>
    <property type="project" value="UniProtKB-UniRule"/>
</dbReference>
<sequence length="703" mass="77577">MRHSRHGARPAVSGFLLDATPLEWDESLEVIRYVREHGIAQFIHLYNRIKDIEGDRLLWGDEVEYAIFKLDAERGTVKLSLRGAEILAGLQEGERSVPVGQQCNWVPEWGSWMVEGTPGMPYSGYATDLLLVEKNMRTRRARLLAALAEDEICPTLPCFPLMGVGTFTDPPARPTPGLSDSLFVPDEIINPAPRFAALVKNIKRRRGSKVDIRVPRYRDEKTPDAARSAPPPRDAAVAETLHASRPPRAQALEMDEVYMDAMAFGMGCCCLQARDLSESRHLYDQLAVLGPIMLALTAATPIARGVLLDTDVRWDIIAQSVDDRTPAERGVAAGGGEGGGGHAAMAGHGTKRLHKSRYETISTYICNTVIGQDGQDSSTRAALKDLGRNDLEVPMDEEAYRTLTQAGVDEVLAQHIAHLFVRQTVRWKPPPAKSDSHIGWRTEFRSMEVQLTDFENAAFTVFVVLVSRVILYFNLNFYMPISCVDCNMRRAAERDAADLAEAVRAAASSCCGSTAGVEDLSLFEIMAGKGSFKGLVPLILTYLDLIKTDTTTLATINKYLDFVVARASGELLTPAQWMRRFVLSHPDYRHDSLVSERIAADLLAKCHRIGAGLERCPDLHGDFVVPPVLAKDAYAVNMTSGEAPGARISSSTDGLMAMHQIRLQLQTRRRRLLADATEHRARLEAAQEELRNVETQLAVLAAR</sequence>
<dbReference type="RefSeq" id="XP_005780785.1">
    <property type="nucleotide sequence ID" value="XM_005780728.1"/>
</dbReference>
<dbReference type="PANTHER" id="PTHR11164:SF0">
    <property type="entry name" value="GLUTAMATE--CYSTEINE LIGASE CATALYTIC SUBUNIT"/>
    <property type="match status" value="1"/>
</dbReference>
<dbReference type="InterPro" id="IPR014746">
    <property type="entry name" value="Gln_synth/guanido_kin_cat_dom"/>
</dbReference>
<evidence type="ECO:0000256" key="3">
    <source>
        <dbReference type="ARBA" id="ARBA00012220"/>
    </source>
</evidence>
<dbReference type="EC" id="6.3.2.2" evidence="3 10"/>
<evidence type="ECO:0000256" key="6">
    <source>
        <dbReference type="ARBA" id="ARBA00022741"/>
    </source>
</evidence>
<dbReference type="SUPFAM" id="SSF55931">
    <property type="entry name" value="Glutamine synthetase/guanido kinase"/>
    <property type="match status" value="1"/>
</dbReference>
<dbReference type="Gene3D" id="1.10.8.960">
    <property type="match status" value="1"/>
</dbReference>
<dbReference type="FunFam" id="3.30.590.50:FF:000002">
    <property type="entry name" value="Glutamate--cysteine ligase catalytic subunit"/>
    <property type="match status" value="1"/>
</dbReference>
<evidence type="ECO:0000256" key="5">
    <source>
        <dbReference type="ARBA" id="ARBA00022684"/>
    </source>
</evidence>
<dbReference type="STRING" id="2903.R1EZH1"/>
<dbReference type="OMA" id="KICTGAA"/>
<dbReference type="PANTHER" id="PTHR11164">
    <property type="entry name" value="GLUTAMATE CYSTEINE LIGASE"/>
    <property type="match status" value="1"/>
</dbReference>
<dbReference type="eggNOG" id="KOG3754">
    <property type="taxonomic scope" value="Eukaryota"/>
</dbReference>
<dbReference type="GeneID" id="17273902"/>
<dbReference type="AlphaFoldDB" id="A0A0D3JXX1"/>
<dbReference type="EnsemblProtists" id="EOD28356">
    <property type="protein sequence ID" value="EOD28356"/>
    <property type="gene ID" value="EMIHUDRAFT_449954"/>
</dbReference>
<keyword evidence="4 10" id="KW-0436">Ligase</keyword>